<organism evidence="2 3">
    <name type="scientific">Aquabacterium soli</name>
    <dbReference type="NCBI Taxonomy" id="2493092"/>
    <lineage>
        <taxon>Bacteria</taxon>
        <taxon>Pseudomonadati</taxon>
        <taxon>Pseudomonadota</taxon>
        <taxon>Betaproteobacteria</taxon>
        <taxon>Burkholderiales</taxon>
        <taxon>Aquabacterium</taxon>
    </lineage>
</organism>
<feature type="chain" id="PRO_5019327755" description="Phenol degradation protein meta" evidence="1">
    <location>
        <begin position="43"/>
        <end position="407"/>
    </location>
</feature>
<dbReference type="InterPro" id="IPR025737">
    <property type="entry name" value="FApF"/>
</dbReference>
<gene>
    <name evidence="2" type="ORF">EIP75_22220</name>
</gene>
<proteinExistence type="predicted"/>
<evidence type="ECO:0000256" key="1">
    <source>
        <dbReference type="SAM" id="SignalP"/>
    </source>
</evidence>
<dbReference type="AlphaFoldDB" id="A0A426V2B6"/>
<evidence type="ECO:0008006" key="4">
    <source>
        <dbReference type="Google" id="ProtNLM"/>
    </source>
</evidence>
<protein>
    <recommendedName>
        <fullName evidence="4">Phenol degradation protein meta</fullName>
    </recommendedName>
</protein>
<name>A0A426V2B6_9BURK</name>
<dbReference type="Proteomes" id="UP000269265">
    <property type="component" value="Unassembled WGS sequence"/>
</dbReference>
<reference evidence="2 3" key="1">
    <citation type="submission" date="2018-12" db="EMBL/GenBank/DDBJ databases">
        <title>The whole draft genome of Aquabacterium sp. SJQ9.</title>
        <authorList>
            <person name="Sun L."/>
            <person name="Gao X."/>
            <person name="Chen W."/>
            <person name="Huang K."/>
        </authorList>
    </citation>
    <scope>NUCLEOTIDE SEQUENCE [LARGE SCALE GENOMIC DNA]</scope>
    <source>
        <strain evidence="2 3">SJQ9</strain>
    </source>
</reference>
<accession>A0A426V2B6</accession>
<dbReference type="Pfam" id="PF13557">
    <property type="entry name" value="Phenol_MetA_deg"/>
    <property type="match status" value="1"/>
</dbReference>
<feature type="signal peptide" evidence="1">
    <location>
        <begin position="1"/>
        <end position="42"/>
    </location>
</feature>
<keyword evidence="3" id="KW-1185">Reference proteome</keyword>
<keyword evidence="1" id="KW-0732">Signal</keyword>
<comment type="caution">
    <text evidence="2">The sequence shown here is derived from an EMBL/GenBank/DDBJ whole genome shotgun (WGS) entry which is preliminary data.</text>
</comment>
<dbReference type="EMBL" id="RSED01000029">
    <property type="protein sequence ID" value="RRS01044.1"/>
    <property type="molecule type" value="Genomic_DNA"/>
</dbReference>
<evidence type="ECO:0000313" key="2">
    <source>
        <dbReference type="EMBL" id="RRS01044.1"/>
    </source>
</evidence>
<sequence length="407" mass="43290">MSPYPRPSQRNPMKSKSTRMQTMSLTLLATAAVVAASSSAMAAEGRGQRYSPGVGGSDMTSLLVPGWYGQVAMIHYHATKLKDNNGDKVGAISGTASRDSIVSRLPIPPANQAAANAALAGAGFQGVGYNTNVNNFRADVYAALFRVTYLSTNQAFGANLGFTAMLPMVRRQTSISADPVTLSAANLGVLGAVIGPTGATEAGNTIRNTVNSQITGSRGQATGMGDLEMSPIMHWELGDNQAISFAPTIVIPTGDYNKNSGINAGYGNFYTFRPSVQYGYIGDGWDVGARAVLSFNTRNKDTDYKSGNMFNLDFQLMKFISDDFRLGLQGYVVQQISDDSSGNAATQASIDAADGSRMRTFALGPSLAWIMNGGEMMVEGKLLREFASRNRSEGTAYWLTISKPFGM</sequence>
<evidence type="ECO:0000313" key="3">
    <source>
        <dbReference type="Proteomes" id="UP000269265"/>
    </source>
</evidence>